<protein>
    <submittedName>
        <fullName evidence="1">Uncharacterized protein</fullName>
    </submittedName>
</protein>
<reference evidence="2" key="1">
    <citation type="journal article" date="2019" name="Int. J. Syst. Evol. Microbiol.">
        <title>The Global Catalogue of Microorganisms (GCM) 10K type strain sequencing project: providing services to taxonomists for standard genome sequencing and annotation.</title>
        <authorList>
            <consortium name="The Broad Institute Genomics Platform"/>
            <consortium name="The Broad Institute Genome Sequencing Center for Infectious Disease"/>
            <person name="Wu L."/>
            <person name="Ma J."/>
        </authorList>
    </citation>
    <scope>NUCLEOTIDE SEQUENCE [LARGE SCALE GENOMIC DNA]</scope>
    <source>
        <strain evidence="2">CCUG 54329</strain>
    </source>
</reference>
<evidence type="ECO:0000313" key="2">
    <source>
        <dbReference type="Proteomes" id="UP001597203"/>
    </source>
</evidence>
<evidence type="ECO:0000313" key="1">
    <source>
        <dbReference type="EMBL" id="MFD1104266.1"/>
    </source>
</evidence>
<gene>
    <name evidence="1" type="ORF">ACFQ24_05130</name>
</gene>
<name>A0ABW3NV70_9SPHN</name>
<proteinExistence type="predicted"/>
<sequence>MYHWFDLVVNDRTGIPIPDVIARAYDTVTGALADIYADESGTPIDTVSGIANAAKTDSGGNYDFFIDDGNYDVQLFVGSAPLKVIRNVQMKVAATLGDLDGKTNASAVGVSGTATNLGTGWVGIVPDNPTAKQAVQAVETQLIDRITANSTPTTDGYVTQFRNSPTTGQDIYSAQVPAGYYYRSATRSAINIQPGTTVQHMSAFDAYAINNATHGSAPNEANAVCYFGQAVAAVDNAHVWGINTACNDSVGNVSGAGVGRVLIGWEHDVDVNRTGTTVVGASMIIQGSATPLNADAYQVGTRGSATKWSNGFITDDASCTVAAIQVGASAASGSDIASQQIFMSFRDGSSARHQLRLNASNSALNLAASTTADMGYFQITTGNIIFGVSGASTDINIQYLAKGLGTHIFNAPIRHYLASSVTPNANSQMMFELTSNTSLTVKVRGSDGVTRSAVLALT</sequence>
<dbReference type="EMBL" id="JBHTLS010000086">
    <property type="protein sequence ID" value="MFD1104266.1"/>
    <property type="molecule type" value="Genomic_DNA"/>
</dbReference>
<accession>A0ABW3NV70</accession>
<organism evidence="1 2">
    <name type="scientific">Sphingobium olei</name>
    <dbReference type="NCBI Taxonomy" id="420955"/>
    <lineage>
        <taxon>Bacteria</taxon>
        <taxon>Pseudomonadati</taxon>
        <taxon>Pseudomonadota</taxon>
        <taxon>Alphaproteobacteria</taxon>
        <taxon>Sphingomonadales</taxon>
        <taxon>Sphingomonadaceae</taxon>
        <taxon>Sphingobium</taxon>
    </lineage>
</organism>
<keyword evidence="2" id="KW-1185">Reference proteome</keyword>
<dbReference type="RefSeq" id="WP_380909475.1">
    <property type="nucleotide sequence ID" value="NZ_JBHTLS010000086.1"/>
</dbReference>
<dbReference type="Proteomes" id="UP001597203">
    <property type="component" value="Unassembled WGS sequence"/>
</dbReference>
<comment type="caution">
    <text evidence="1">The sequence shown here is derived from an EMBL/GenBank/DDBJ whole genome shotgun (WGS) entry which is preliminary data.</text>
</comment>